<dbReference type="AlphaFoldDB" id="A0A6H2EKP4"/>
<feature type="domain" description="SUF system FeS cluster assembly SufBD core" evidence="2">
    <location>
        <begin position="113"/>
        <end position="341"/>
    </location>
</feature>
<organism evidence="3 4">
    <name type="scientific">Arcanobacterium buesumense</name>
    <dbReference type="NCBI Taxonomy" id="2722751"/>
    <lineage>
        <taxon>Bacteria</taxon>
        <taxon>Bacillati</taxon>
        <taxon>Actinomycetota</taxon>
        <taxon>Actinomycetes</taxon>
        <taxon>Actinomycetales</taxon>
        <taxon>Actinomycetaceae</taxon>
        <taxon>Arcanobacterium</taxon>
    </lineage>
</organism>
<sequence length="378" mass="41441">MAPVMNSRADRALSFTTDTFPIPTGREEDWRFTPLERLEGFFDGANGQEPEVRVSGDARYEIVPREDSRLGQVFPPEDRVSVIEWNAFKRAHALTIPADTQLENEVIVEIVATGSSQVSPLHIYCEAEAHSESTVVLTHYGQGQVNEAVEIVVGEGAHMTLVSVQEWDERAVHTSSHRIKLGKDATLKHIVVSLSGSLIRITSSVEYTAPGADVNMLGAYFVDAGQHIENRLLIDHSVPKATSNVTYKGALQGQDAHAVWVGDVLIRAQAEGTNTYELNRNLVLTEGARADSVPNLEIETGEIDGAGHASATGRFDDEQLFYLMSRGIPQDEARRLVVRGFFAELIHQIGVETVENKLMAAIEEELDLTMGGTLNARA</sequence>
<dbReference type="GO" id="GO:0016226">
    <property type="term" value="P:iron-sulfur cluster assembly"/>
    <property type="evidence" value="ECO:0007669"/>
    <property type="project" value="InterPro"/>
</dbReference>
<accession>A0A6H2EKP4</accession>
<evidence type="ECO:0000313" key="3">
    <source>
        <dbReference type="EMBL" id="QJC21840.1"/>
    </source>
</evidence>
<dbReference type="InterPro" id="IPR000825">
    <property type="entry name" value="SUF_FeS_clus_asmbl_SufBD_core"/>
</dbReference>
<proteinExistence type="inferred from homology"/>
<dbReference type="InterPro" id="IPR055346">
    <property type="entry name" value="Fe-S_cluster_assembly_SufBD"/>
</dbReference>
<protein>
    <submittedName>
        <fullName evidence="3">Fe-S cluster assembly protein SufD</fullName>
    </submittedName>
</protein>
<keyword evidence="4" id="KW-1185">Reference proteome</keyword>
<gene>
    <name evidence="3" type="primary">sufD</name>
    <name evidence="3" type="ORF">HC352_04525</name>
</gene>
<dbReference type="KEGG" id="arca:HC352_04525"/>
<dbReference type="Proteomes" id="UP000502298">
    <property type="component" value="Chromosome"/>
</dbReference>
<dbReference type="EMBL" id="CP050804">
    <property type="protein sequence ID" value="QJC21840.1"/>
    <property type="molecule type" value="Genomic_DNA"/>
</dbReference>
<dbReference type="InterPro" id="IPR011542">
    <property type="entry name" value="SUF_FeS_clus_asmbl_SufD"/>
</dbReference>
<dbReference type="InterPro" id="IPR037284">
    <property type="entry name" value="SUF_FeS_clus_asmbl_SufBD_sf"/>
</dbReference>
<dbReference type="RefSeq" id="WP_168917780.1">
    <property type="nucleotide sequence ID" value="NZ_CP050804.1"/>
</dbReference>
<dbReference type="NCBIfam" id="TIGR01981">
    <property type="entry name" value="sufD"/>
    <property type="match status" value="1"/>
</dbReference>
<dbReference type="SUPFAM" id="SSF101960">
    <property type="entry name" value="Stabilizer of iron transporter SufD"/>
    <property type="match status" value="1"/>
</dbReference>
<reference evidence="3 4" key="1">
    <citation type="submission" date="2020-03" db="EMBL/GenBank/DDBJ databases">
        <title>Complete genome of Arcanobacterium buesumensis sp. nov. strain 2701.</title>
        <authorList>
            <person name="Borowiak M."/>
            <person name="Alssahen M."/>
            <person name="Laemmler C."/>
            <person name="Malorny B."/>
            <person name="Hassan A."/>
            <person name="Prenger-Berninghoff E."/>
            <person name="Ploetz M."/>
            <person name="Abdulmawjood A."/>
        </authorList>
    </citation>
    <scope>NUCLEOTIDE SEQUENCE [LARGE SCALE GENOMIC DNA]</scope>
    <source>
        <strain evidence="3 4">2701</strain>
    </source>
</reference>
<evidence type="ECO:0000256" key="1">
    <source>
        <dbReference type="ARBA" id="ARBA00043967"/>
    </source>
</evidence>
<evidence type="ECO:0000259" key="2">
    <source>
        <dbReference type="Pfam" id="PF01458"/>
    </source>
</evidence>
<name>A0A6H2EKP4_9ACTO</name>
<dbReference type="Pfam" id="PF01458">
    <property type="entry name" value="SUFBD_core"/>
    <property type="match status" value="1"/>
</dbReference>
<comment type="similarity">
    <text evidence="1">Belongs to the iron-sulfur cluster assembly SufBD family.</text>
</comment>
<evidence type="ECO:0000313" key="4">
    <source>
        <dbReference type="Proteomes" id="UP000502298"/>
    </source>
</evidence>
<dbReference type="PANTHER" id="PTHR43575:SF1">
    <property type="entry name" value="PROTEIN ABCI7, CHLOROPLASTIC"/>
    <property type="match status" value="1"/>
</dbReference>
<dbReference type="PANTHER" id="PTHR43575">
    <property type="entry name" value="PROTEIN ABCI7, CHLOROPLASTIC"/>
    <property type="match status" value="1"/>
</dbReference>